<proteinExistence type="predicted"/>
<dbReference type="GO" id="GO:0003700">
    <property type="term" value="F:DNA-binding transcription factor activity"/>
    <property type="evidence" value="ECO:0007669"/>
    <property type="project" value="InterPro"/>
</dbReference>
<dbReference type="Proteomes" id="UP000267536">
    <property type="component" value="Unassembled WGS sequence"/>
</dbReference>
<keyword evidence="1" id="KW-0238">DNA-binding</keyword>
<dbReference type="Gene3D" id="1.10.1660.10">
    <property type="match status" value="1"/>
</dbReference>
<dbReference type="InterPro" id="IPR009061">
    <property type="entry name" value="DNA-bd_dom_put_sf"/>
</dbReference>
<feature type="compositionally biased region" description="Polar residues" evidence="2">
    <location>
        <begin position="272"/>
        <end position="287"/>
    </location>
</feature>
<dbReference type="InterPro" id="IPR000551">
    <property type="entry name" value="MerR-type_HTH_dom"/>
</dbReference>
<dbReference type="InterPro" id="IPR047057">
    <property type="entry name" value="MerR_fam"/>
</dbReference>
<gene>
    <name evidence="4" type="ORF">EF294_21390</name>
</gene>
<name>A0A3N4G3N2_9ACTN</name>
<keyword evidence="5" id="KW-1185">Reference proteome</keyword>
<evidence type="ECO:0000313" key="5">
    <source>
        <dbReference type="Proteomes" id="UP000267536"/>
    </source>
</evidence>
<evidence type="ECO:0000313" key="4">
    <source>
        <dbReference type="EMBL" id="RPA55957.1"/>
    </source>
</evidence>
<protein>
    <submittedName>
        <fullName evidence="4">MerR family transcriptional regulator</fullName>
    </submittedName>
</protein>
<dbReference type="RefSeq" id="WP_123933147.1">
    <property type="nucleotide sequence ID" value="NZ_JBPSDP010000027.1"/>
</dbReference>
<dbReference type="PANTHER" id="PTHR30204:SF93">
    <property type="entry name" value="HTH MERR-TYPE DOMAIN-CONTAINING PROTEIN"/>
    <property type="match status" value="1"/>
</dbReference>
<organism evidence="4 5">
    <name type="scientific">Gordonia oryzae</name>
    <dbReference type="NCBI Taxonomy" id="2487349"/>
    <lineage>
        <taxon>Bacteria</taxon>
        <taxon>Bacillati</taxon>
        <taxon>Actinomycetota</taxon>
        <taxon>Actinomycetes</taxon>
        <taxon>Mycobacteriales</taxon>
        <taxon>Gordoniaceae</taxon>
        <taxon>Gordonia</taxon>
    </lineage>
</organism>
<reference evidence="4 5" key="1">
    <citation type="submission" date="2018-11" db="EMBL/GenBank/DDBJ databases">
        <title>Draft genome sequence of Gordonia sp. RS15-1S isolated from rice stems.</title>
        <authorList>
            <person name="Muangham S."/>
        </authorList>
    </citation>
    <scope>NUCLEOTIDE SEQUENCE [LARGE SCALE GENOMIC DNA]</scope>
    <source>
        <strain evidence="4 5">RS15-1S</strain>
    </source>
</reference>
<sequence>MAEYRINDLAAASGVSVRNIRVYQDRGLLPPPTIRGRTGWYSDDHLNRLNLISRMLERGYTFATISELLHAAHYGMKVEHVLRDAPTKGGRFRNFKRAATITFTELRKTLNASERSIALSQKLGLLVKDGAHYAIKNPEVLEGAEVLVKSGVDIDVLLDRFVRVQDDLEDAARSFVSIITDKYLNENLPTLGEAKVSKMAELIQTVRPMAHEIVETTFRKALDDAITRAIGEASTYFDVADPDGSATDVRSADVADGPAPDIDPMTAGDSAPNMTTGSVTSNALSPDTSEDPTPGTEEPVDTPRTHRPTPRSS</sequence>
<evidence type="ECO:0000259" key="3">
    <source>
        <dbReference type="PROSITE" id="PS50937"/>
    </source>
</evidence>
<dbReference type="PROSITE" id="PS50937">
    <property type="entry name" value="HTH_MERR_2"/>
    <property type="match status" value="1"/>
</dbReference>
<dbReference type="SUPFAM" id="SSF46955">
    <property type="entry name" value="Putative DNA-binding domain"/>
    <property type="match status" value="1"/>
</dbReference>
<evidence type="ECO:0000256" key="1">
    <source>
        <dbReference type="ARBA" id="ARBA00023125"/>
    </source>
</evidence>
<dbReference type="AlphaFoldDB" id="A0A3N4G3N2"/>
<dbReference type="PANTHER" id="PTHR30204">
    <property type="entry name" value="REDOX-CYCLING DRUG-SENSING TRANSCRIPTIONAL ACTIVATOR SOXR"/>
    <property type="match status" value="1"/>
</dbReference>
<dbReference type="GO" id="GO:0003677">
    <property type="term" value="F:DNA binding"/>
    <property type="evidence" value="ECO:0007669"/>
    <property type="project" value="UniProtKB-KW"/>
</dbReference>
<comment type="caution">
    <text evidence="4">The sequence shown here is derived from an EMBL/GenBank/DDBJ whole genome shotgun (WGS) entry which is preliminary data.</text>
</comment>
<feature type="domain" description="HTH merR-type" evidence="3">
    <location>
        <begin position="3"/>
        <end position="71"/>
    </location>
</feature>
<accession>A0A3N4G3N2</accession>
<feature type="region of interest" description="Disordered" evidence="2">
    <location>
        <begin position="238"/>
        <end position="313"/>
    </location>
</feature>
<dbReference type="Pfam" id="PF13411">
    <property type="entry name" value="MerR_1"/>
    <property type="match status" value="1"/>
</dbReference>
<dbReference type="OrthoDB" id="3830374at2"/>
<dbReference type="SMART" id="SM00422">
    <property type="entry name" value="HTH_MERR"/>
    <property type="match status" value="1"/>
</dbReference>
<dbReference type="EMBL" id="RKMH01000028">
    <property type="protein sequence ID" value="RPA55957.1"/>
    <property type="molecule type" value="Genomic_DNA"/>
</dbReference>
<dbReference type="PRINTS" id="PR00040">
    <property type="entry name" value="HTHMERR"/>
</dbReference>
<evidence type="ECO:0000256" key="2">
    <source>
        <dbReference type="SAM" id="MobiDB-lite"/>
    </source>
</evidence>